<feature type="compositionally biased region" description="Basic residues" evidence="1">
    <location>
        <begin position="317"/>
        <end position="327"/>
    </location>
</feature>
<dbReference type="Proteomes" id="UP000800092">
    <property type="component" value="Unassembled WGS sequence"/>
</dbReference>
<feature type="transmembrane region" description="Helical" evidence="2">
    <location>
        <begin position="181"/>
        <end position="202"/>
    </location>
</feature>
<feature type="compositionally biased region" description="Polar residues" evidence="1">
    <location>
        <begin position="1"/>
        <end position="11"/>
    </location>
</feature>
<feature type="transmembrane region" description="Helical" evidence="2">
    <location>
        <begin position="50"/>
        <end position="70"/>
    </location>
</feature>
<dbReference type="InterPro" id="IPR009571">
    <property type="entry name" value="SUR7/Rim9-like_fungi"/>
</dbReference>
<dbReference type="AlphaFoldDB" id="A0A6A6HAI6"/>
<proteinExistence type="predicted"/>
<keyword evidence="2" id="KW-1133">Transmembrane helix</keyword>
<evidence type="ECO:0008006" key="5">
    <source>
        <dbReference type="Google" id="ProtNLM"/>
    </source>
</evidence>
<dbReference type="InterPro" id="IPR052413">
    <property type="entry name" value="SUR7_domain"/>
</dbReference>
<dbReference type="GO" id="GO:0005886">
    <property type="term" value="C:plasma membrane"/>
    <property type="evidence" value="ECO:0007669"/>
    <property type="project" value="InterPro"/>
</dbReference>
<dbReference type="PANTHER" id="PTHR28019:SF2">
    <property type="entry name" value="CELL MEMBRANE PROTEIN YLR413W-RELATED"/>
    <property type="match status" value="1"/>
</dbReference>
<protein>
    <recommendedName>
        <fullName evidence="5">Integral membrane protein</fullName>
    </recommendedName>
</protein>
<dbReference type="OrthoDB" id="2327445at2759"/>
<dbReference type="PANTHER" id="PTHR28019">
    <property type="entry name" value="CELL MEMBRANE PROTEIN YLR413W-RELATED"/>
    <property type="match status" value="1"/>
</dbReference>
<feature type="compositionally biased region" description="Basic residues" evidence="1">
    <location>
        <begin position="290"/>
        <end position="299"/>
    </location>
</feature>
<keyword evidence="2" id="KW-0472">Membrane</keyword>
<evidence type="ECO:0000313" key="3">
    <source>
        <dbReference type="EMBL" id="KAF2235156.1"/>
    </source>
</evidence>
<evidence type="ECO:0000256" key="2">
    <source>
        <dbReference type="SAM" id="Phobius"/>
    </source>
</evidence>
<accession>A0A6A6HAI6</accession>
<feature type="region of interest" description="Disordered" evidence="1">
    <location>
        <begin position="290"/>
        <end position="327"/>
    </location>
</feature>
<sequence length="327" mass="35928">MVSSPSFTRNRASTDHHGGSTASHESQRAHDAYAEPLSRAQIKRATRTRLIWALLSSLALLISLIFLILVEVGNTSVGSVKNKIYFLNLNLSNIVPSSVPNAVLINNVAQTIGLHDFYTVGLWGFCEGNFGQGVTSCSPPKTLYWFNPVEILVNQLLSGSSIALPSQVTTYLHILKIASQWMFGLFLTGACLTFVLIFLSVLSLYSRWIALLIGLLTLLNALFVTVATVLGTAIFVILEVAFESVDQLNIQANIGGRMFAFMWIATVCSIIALLIQMGMCCCCASRRDLRKGKKGRKQPKPSGQSESQAQMSEKPRRSIFGRRNHQT</sequence>
<dbReference type="GO" id="GO:0031505">
    <property type="term" value="P:fungal-type cell wall organization"/>
    <property type="evidence" value="ECO:0007669"/>
    <property type="project" value="TreeGrafter"/>
</dbReference>
<feature type="transmembrane region" description="Helical" evidence="2">
    <location>
        <begin position="209"/>
        <end position="238"/>
    </location>
</feature>
<evidence type="ECO:0000313" key="4">
    <source>
        <dbReference type="Proteomes" id="UP000800092"/>
    </source>
</evidence>
<dbReference type="GO" id="GO:0051285">
    <property type="term" value="C:cell cortex of cell tip"/>
    <property type="evidence" value="ECO:0007669"/>
    <property type="project" value="TreeGrafter"/>
</dbReference>
<organism evidence="3 4">
    <name type="scientific">Viridothelium virens</name>
    <name type="common">Speckled blister lichen</name>
    <name type="synonym">Trypethelium virens</name>
    <dbReference type="NCBI Taxonomy" id="1048519"/>
    <lineage>
        <taxon>Eukaryota</taxon>
        <taxon>Fungi</taxon>
        <taxon>Dikarya</taxon>
        <taxon>Ascomycota</taxon>
        <taxon>Pezizomycotina</taxon>
        <taxon>Dothideomycetes</taxon>
        <taxon>Dothideomycetes incertae sedis</taxon>
        <taxon>Trypetheliales</taxon>
        <taxon>Trypetheliaceae</taxon>
        <taxon>Viridothelium</taxon>
    </lineage>
</organism>
<feature type="transmembrane region" description="Helical" evidence="2">
    <location>
        <begin position="258"/>
        <end position="284"/>
    </location>
</feature>
<name>A0A6A6HAI6_VIRVR</name>
<dbReference type="EMBL" id="ML991793">
    <property type="protein sequence ID" value="KAF2235156.1"/>
    <property type="molecule type" value="Genomic_DNA"/>
</dbReference>
<reference evidence="3" key="1">
    <citation type="journal article" date="2020" name="Stud. Mycol.">
        <title>101 Dothideomycetes genomes: a test case for predicting lifestyles and emergence of pathogens.</title>
        <authorList>
            <person name="Haridas S."/>
            <person name="Albert R."/>
            <person name="Binder M."/>
            <person name="Bloem J."/>
            <person name="Labutti K."/>
            <person name="Salamov A."/>
            <person name="Andreopoulos B."/>
            <person name="Baker S."/>
            <person name="Barry K."/>
            <person name="Bills G."/>
            <person name="Bluhm B."/>
            <person name="Cannon C."/>
            <person name="Castanera R."/>
            <person name="Culley D."/>
            <person name="Daum C."/>
            <person name="Ezra D."/>
            <person name="Gonzalez J."/>
            <person name="Henrissat B."/>
            <person name="Kuo A."/>
            <person name="Liang C."/>
            <person name="Lipzen A."/>
            <person name="Lutzoni F."/>
            <person name="Magnuson J."/>
            <person name="Mondo S."/>
            <person name="Nolan M."/>
            <person name="Ohm R."/>
            <person name="Pangilinan J."/>
            <person name="Park H.-J."/>
            <person name="Ramirez L."/>
            <person name="Alfaro M."/>
            <person name="Sun H."/>
            <person name="Tritt A."/>
            <person name="Yoshinaga Y."/>
            <person name="Zwiers L.-H."/>
            <person name="Turgeon B."/>
            <person name="Goodwin S."/>
            <person name="Spatafora J."/>
            <person name="Crous P."/>
            <person name="Grigoriev I."/>
        </authorList>
    </citation>
    <scope>NUCLEOTIDE SEQUENCE</scope>
    <source>
        <strain evidence="3">Tuck. ex Michener</strain>
    </source>
</reference>
<keyword evidence="4" id="KW-1185">Reference proteome</keyword>
<keyword evidence="2" id="KW-0812">Transmembrane</keyword>
<evidence type="ECO:0000256" key="1">
    <source>
        <dbReference type="SAM" id="MobiDB-lite"/>
    </source>
</evidence>
<feature type="region of interest" description="Disordered" evidence="1">
    <location>
        <begin position="1"/>
        <end position="29"/>
    </location>
</feature>
<dbReference type="Pfam" id="PF06687">
    <property type="entry name" value="SUR7"/>
    <property type="match status" value="1"/>
</dbReference>
<gene>
    <name evidence="3" type="ORF">EV356DRAFT_465589</name>
</gene>